<gene>
    <name evidence="12" type="ORF">OKA104_LOCUS24095</name>
</gene>
<feature type="region of interest" description="Disordered" evidence="10">
    <location>
        <begin position="336"/>
        <end position="420"/>
    </location>
</feature>
<feature type="compositionally biased region" description="Basic and acidic residues" evidence="10">
    <location>
        <begin position="363"/>
        <end position="372"/>
    </location>
</feature>
<dbReference type="PROSITE" id="PS50808">
    <property type="entry name" value="ZF_BED"/>
    <property type="match status" value="1"/>
</dbReference>
<proteinExistence type="predicted"/>
<evidence type="ECO:0000256" key="10">
    <source>
        <dbReference type="SAM" id="MobiDB-lite"/>
    </source>
</evidence>
<evidence type="ECO:0000256" key="1">
    <source>
        <dbReference type="ARBA" id="ARBA00004123"/>
    </source>
</evidence>
<evidence type="ECO:0000313" key="12">
    <source>
        <dbReference type="EMBL" id="CAF3899285.1"/>
    </source>
</evidence>
<dbReference type="AlphaFoldDB" id="A0A819HEX7"/>
<evidence type="ECO:0000256" key="2">
    <source>
        <dbReference type="ARBA" id="ARBA00022723"/>
    </source>
</evidence>
<keyword evidence="8" id="KW-0539">Nucleus</keyword>
<evidence type="ECO:0000256" key="7">
    <source>
        <dbReference type="ARBA" id="ARBA00023163"/>
    </source>
</evidence>
<evidence type="ECO:0000256" key="6">
    <source>
        <dbReference type="ARBA" id="ARBA00023125"/>
    </source>
</evidence>
<accession>A0A819HEX7</accession>
<feature type="compositionally biased region" description="Low complexity" evidence="10">
    <location>
        <begin position="38"/>
        <end position="66"/>
    </location>
</feature>
<evidence type="ECO:0000259" key="11">
    <source>
        <dbReference type="PROSITE" id="PS50808"/>
    </source>
</evidence>
<feature type="domain" description="BED-type" evidence="11">
    <location>
        <begin position="87"/>
        <end position="148"/>
    </location>
</feature>
<dbReference type="GO" id="GO:0005634">
    <property type="term" value="C:nucleus"/>
    <property type="evidence" value="ECO:0007669"/>
    <property type="project" value="UniProtKB-SubCell"/>
</dbReference>
<keyword evidence="5" id="KW-0805">Transcription regulation</keyword>
<evidence type="ECO:0000256" key="9">
    <source>
        <dbReference type="PROSITE-ProRule" id="PRU00027"/>
    </source>
</evidence>
<evidence type="ECO:0000256" key="8">
    <source>
        <dbReference type="ARBA" id="ARBA00023242"/>
    </source>
</evidence>
<feature type="compositionally biased region" description="Acidic residues" evidence="10">
    <location>
        <begin position="373"/>
        <end position="411"/>
    </location>
</feature>
<comment type="caution">
    <text evidence="12">The sequence shown here is derived from an EMBL/GenBank/DDBJ whole genome shotgun (WGS) entry which is preliminary data.</text>
</comment>
<organism evidence="12 13">
    <name type="scientific">Adineta steineri</name>
    <dbReference type="NCBI Taxonomy" id="433720"/>
    <lineage>
        <taxon>Eukaryota</taxon>
        <taxon>Metazoa</taxon>
        <taxon>Spiralia</taxon>
        <taxon>Gnathifera</taxon>
        <taxon>Rotifera</taxon>
        <taxon>Eurotatoria</taxon>
        <taxon>Bdelloidea</taxon>
        <taxon>Adinetida</taxon>
        <taxon>Adinetidae</taxon>
        <taxon>Adineta</taxon>
    </lineage>
</organism>
<keyword evidence="2" id="KW-0479">Metal-binding</keyword>
<evidence type="ECO:0000313" key="13">
    <source>
        <dbReference type="Proteomes" id="UP000663881"/>
    </source>
</evidence>
<dbReference type="GO" id="GO:0003677">
    <property type="term" value="F:DNA binding"/>
    <property type="evidence" value="ECO:0007669"/>
    <property type="project" value="UniProtKB-KW"/>
</dbReference>
<keyword evidence="3 9" id="KW-0863">Zinc-finger</keyword>
<dbReference type="GO" id="GO:0046983">
    <property type="term" value="F:protein dimerization activity"/>
    <property type="evidence" value="ECO:0007669"/>
    <property type="project" value="InterPro"/>
</dbReference>
<dbReference type="InterPro" id="IPR012337">
    <property type="entry name" value="RNaseH-like_sf"/>
</dbReference>
<dbReference type="SUPFAM" id="SSF57667">
    <property type="entry name" value="beta-beta-alpha zinc fingers"/>
    <property type="match status" value="1"/>
</dbReference>
<dbReference type="InterPro" id="IPR008906">
    <property type="entry name" value="HATC_C_dom"/>
</dbReference>
<name>A0A819HEX7_9BILA</name>
<evidence type="ECO:0000256" key="3">
    <source>
        <dbReference type="ARBA" id="ARBA00022771"/>
    </source>
</evidence>
<evidence type="ECO:0000256" key="5">
    <source>
        <dbReference type="ARBA" id="ARBA00023015"/>
    </source>
</evidence>
<reference evidence="12" key="1">
    <citation type="submission" date="2021-02" db="EMBL/GenBank/DDBJ databases">
        <authorList>
            <person name="Nowell W R."/>
        </authorList>
    </citation>
    <scope>NUCLEOTIDE SEQUENCE</scope>
</reference>
<comment type="subcellular location">
    <subcellularLocation>
        <location evidence="1">Nucleus</location>
    </subcellularLocation>
</comment>
<dbReference type="Proteomes" id="UP000663881">
    <property type="component" value="Unassembled WGS sequence"/>
</dbReference>
<keyword evidence="6" id="KW-0238">DNA-binding</keyword>
<protein>
    <recommendedName>
        <fullName evidence="11">BED-type domain-containing protein</fullName>
    </recommendedName>
</protein>
<evidence type="ECO:0000256" key="4">
    <source>
        <dbReference type="ARBA" id="ARBA00022833"/>
    </source>
</evidence>
<dbReference type="GO" id="GO:0009791">
    <property type="term" value="P:post-embryonic development"/>
    <property type="evidence" value="ECO:0007669"/>
    <property type="project" value="UniProtKB-ARBA"/>
</dbReference>
<dbReference type="SMART" id="SM00614">
    <property type="entry name" value="ZnF_BED"/>
    <property type="match status" value="1"/>
</dbReference>
<dbReference type="PANTHER" id="PTHR46481:SF10">
    <property type="entry name" value="ZINC FINGER BED DOMAIN-CONTAINING PROTEIN 39"/>
    <property type="match status" value="1"/>
</dbReference>
<dbReference type="SUPFAM" id="SSF53098">
    <property type="entry name" value="Ribonuclease H-like"/>
    <property type="match status" value="1"/>
</dbReference>
<keyword evidence="7" id="KW-0804">Transcription</keyword>
<feature type="region of interest" description="Disordered" evidence="10">
    <location>
        <begin position="1"/>
        <end position="66"/>
    </location>
</feature>
<dbReference type="EMBL" id="CAJOAY010001894">
    <property type="protein sequence ID" value="CAF3899285.1"/>
    <property type="molecule type" value="Genomic_DNA"/>
</dbReference>
<dbReference type="InterPro" id="IPR003656">
    <property type="entry name" value="Znf_BED"/>
</dbReference>
<keyword evidence="4" id="KW-0862">Zinc</keyword>
<dbReference type="Pfam" id="PF05699">
    <property type="entry name" value="Dimer_Tnp_hAT"/>
    <property type="match status" value="1"/>
</dbReference>
<dbReference type="Pfam" id="PF02892">
    <property type="entry name" value="zf-BED"/>
    <property type="match status" value="1"/>
</dbReference>
<dbReference type="GO" id="GO:0008270">
    <property type="term" value="F:zinc ion binding"/>
    <property type="evidence" value="ECO:0007669"/>
    <property type="project" value="UniProtKB-KW"/>
</dbReference>
<dbReference type="InterPro" id="IPR052035">
    <property type="entry name" value="ZnF_BED_domain_contain"/>
</dbReference>
<sequence length="777" mass="88780">MPSTTISKSNAKTKRKTPTKSKYQAQHLDDMLNEEVVTRTTQTRSQSIPSSSTSNSTNTTTATTNINEIQVEDLSTDNIPEPDEHITMKSEVWDYATKMPNGKAKCNKCKKDYSCKDHNTSSLRRHLNQCLNTSKFSSNENKTSTKKIDNERKKKLNELVYQCVIQDGRNFGDLRKPGMIRLLNEIVPGYTPPTHRTVQRQLTRYYYDHTKMLVTELKTINALAVTTDLWSDKNLNSYMCLTGHYMNANSKLDSKVLSFTVFEERHTGEQISYTIKKELKRLQVYDKTNTITCDGASNMKKSFKKLKPKRLQCLGHKLHLTVCNALCLWVTEPEITDSSNNSEEPDTSAKDARTTANSSNNIREFDDVHNDTTDETLDMGPESMEEEDLSNDNDEGEDSLDDEELSGDEDSNGSNNSADMVNAVNDNWEEDVVEDYTSIISNEQYYLNKAIQKCRGLIKTIKKSSILSNFINNEKDKINLKNSLILDCKSRWSSTHCLIQSILCYKSIIGQLFAKKYELNLTAKQRAKLLEFELNGQEWAILESVKQVLNSFFEATKLVSERSNNNEVDRLKDLLLDQLTKYFEYDIEQYELLKRYAFYDPIGFGVLDRKERSTIECEIRALHKDYTTSLSNSNSLNVGLTQTTAQKPKVNLLQGFLASVNQHQPRIIKKDAALSIANELALYRSLAITEFNEITDVNNPKPHDPFAFWNLHSNKLKFLSSLARKNLIIPSTSVPSESTFSVAAYLGRKERNRLTSENLCMLVFLKDKINHEMENNH</sequence>
<feature type="compositionally biased region" description="Polar residues" evidence="10">
    <location>
        <begin position="1"/>
        <end position="10"/>
    </location>
</feature>
<dbReference type="PANTHER" id="PTHR46481">
    <property type="entry name" value="ZINC FINGER BED DOMAIN-CONTAINING PROTEIN 4"/>
    <property type="match status" value="1"/>
</dbReference>
<dbReference type="InterPro" id="IPR036236">
    <property type="entry name" value="Znf_C2H2_sf"/>
</dbReference>